<comment type="caution">
    <text evidence="1">The sequence shown here is derived from an EMBL/GenBank/DDBJ whole genome shotgun (WGS) entry which is preliminary data.</text>
</comment>
<keyword evidence="2" id="KW-1185">Reference proteome</keyword>
<dbReference type="RefSeq" id="WP_134116360.1">
    <property type="nucleotide sequence ID" value="NZ_SOEG01000010.1"/>
</dbReference>
<gene>
    <name evidence="1" type="ORF">C7959_11058</name>
</gene>
<sequence length="176" mass="18483">MLRTNKLFSKAIIFTLILTFSVVFMMPQGVLAAEKIRLSSGTPVLLQLNDTLTADTVNMGDEVALTVVQDVVVDGTVVIKAGSTAFATITAAEDNGFLGKAGKMGLKVNSVTTVDGTSVALSGTRFIQGEDKSTMSVVVGVFICAPFLLMKGEEAVIPANTTIQSRISGTYTITVK</sequence>
<dbReference type="EMBL" id="SOEG01000010">
    <property type="protein sequence ID" value="TDX51814.1"/>
    <property type="molecule type" value="Genomic_DNA"/>
</dbReference>
<proteinExistence type="predicted"/>
<evidence type="ECO:0000313" key="2">
    <source>
        <dbReference type="Proteomes" id="UP000295832"/>
    </source>
</evidence>
<dbReference type="AlphaFoldDB" id="A0A4R8GYY6"/>
<name>A0A4R8GYY6_9FIRM</name>
<evidence type="ECO:0000313" key="1">
    <source>
        <dbReference type="EMBL" id="TDX51814.1"/>
    </source>
</evidence>
<reference evidence="1 2" key="1">
    <citation type="submission" date="2019-03" db="EMBL/GenBank/DDBJ databases">
        <title>Subsurface microbial communities from deep shales in Ohio and West Virginia, USA.</title>
        <authorList>
            <person name="Wrighton K."/>
        </authorList>
    </citation>
    <scope>NUCLEOTIDE SEQUENCE [LARGE SCALE GENOMIC DNA]</scope>
    <source>
        <strain evidence="1 2">MSL 6dP</strain>
    </source>
</reference>
<organism evidence="1 2">
    <name type="scientific">Orenia marismortui</name>
    <dbReference type="NCBI Taxonomy" id="46469"/>
    <lineage>
        <taxon>Bacteria</taxon>
        <taxon>Bacillati</taxon>
        <taxon>Bacillota</taxon>
        <taxon>Clostridia</taxon>
        <taxon>Halanaerobiales</taxon>
        <taxon>Halobacteroidaceae</taxon>
        <taxon>Orenia</taxon>
    </lineage>
</organism>
<dbReference type="Proteomes" id="UP000295832">
    <property type="component" value="Unassembled WGS sequence"/>
</dbReference>
<protein>
    <submittedName>
        <fullName evidence="1">Uncharacterized protein</fullName>
    </submittedName>
</protein>
<dbReference type="STRING" id="926561.GCA_000379025_02289"/>
<accession>A0A4R8GYY6</accession>